<name>A0A0F9EDX5_9ZZZZ</name>
<proteinExistence type="predicted"/>
<evidence type="ECO:0000313" key="1">
    <source>
        <dbReference type="EMBL" id="KKL72258.1"/>
    </source>
</evidence>
<comment type="caution">
    <text evidence="1">The sequence shown here is derived from an EMBL/GenBank/DDBJ whole genome shotgun (WGS) entry which is preliminary data.</text>
</comment>
<accession>A0A0F9EDX5</accession>
<gene>
    <name evidence="1" type="ORF">LCGC14_2086730</name>
</gene>
<dbReference type="AlphaFoldDB" id="A0A0F9EDX5"/>
<dbReference type="EMBL" id="LAZR01025329">
    <property type="protein sequence ID" value="KKL72258.1"/>
    <property type="molecule type" value="Genomic_DNA"/>
</dbReference>
<sequence length="123" mass="13615">MREHTQEPGGTVSGSRLNLPAIKKRCETLTEEERKAYAVCLKYSLDVPAAEVVPILESLSEARRERVAAVTALEEAQMALRALSWQEPDGTRHWCEFAARGESDIAVNDCNCDEGRAILGENQ</sequence>
<reference evidence="1" key="1">
    <citation type="journal article" date="2015" name="Nature">
        <title>Complex archaea that bridge the gap between prokaryotes and eukaryotes.</title>
        <authorList>
            <person name="Spang A."/>
            <person name="Saw J.H."/>
            <person name="Jorgensen S.L."/>
            <person name="Zaremba-Niedzwiedzka K."/>
            <person name="Martijn J."/>
            <person name="Lind A.E."/>
            <person name="van Eijk R."/>
            <person name="Schleper C."/>
            <person name="Guy L."/>
            <person name="Ettema T.J."/>
        </authorList>
    </citation>
    <scope>NUCLEOTIDE SEQUENCE</scope>
</reference>
<organism evidence="1">
    <name type="scientific">marine sediment metagenome</name>
    <dbReference type="NCBI Taxonomy" id="412755"/>
    <lineage>
        <taxon>unclassified sequences</taxon>
        <taxon>metagenomes</taxon>
        <taxon>ecological metagenomes</taxon>
    </lineage>
</organism>
<protein>
    <submittedName>
        <fullName evidence="1">Uncharacterized protein</fullName>
    </submittedName>
</protein>